<evidence type="ECO:0000259" key="8">
    <source>
        <dbReference type="SMART" id="SM00694"/>
    </source>
</evidence>
<keyword evidence="10" id="KW-1185">Reference proteome</keyword>
<feature type="region of interest" description="Disordered" evidence="5">
    <location>
        <begin position="397"/>
        <end position="418"/>
    </location>
</feature>
<feature type="domain" description="Peroxin/Ferlin" evidence="7">
    <location>
        <begin position="329"/>
        <end position="397"/>
    </location>
</feature>
<evidence type="ECO:0000256" key="2">
    <source>
        <dbReference type="ARBA" id="ARBA00022692"/>
    </source>
</evidence>
<evidence type="ECO:0000256" key="4">
    <source>
        <dbReference type="ARBA" id="ARBA00023136"/>
    </source>
</evidence>
<keyword evidence="3 6" id="KW-1133">Transmembrane helix</keyword>
<dbReference type="Proteomes" id="UP001303373">
    <property type="component" value="Chromosome 3"/>
</dbReference>
<feature type="transmembrane region" description="Helical" evidence="6">
    <location>
        <begin position="225"/>
        <end position="244"/>
    </location>
</feature>
<evidence type="ECO:0000259" key="7">
    <source>
        <dbReference type="SMART" id="SM00693"/>
    </source>
</evidence>
<evidence type="ECO:0000313" key="10">
    <source>
        <dbReference type="Proteomes" id="UP001303373"/>
    </source>
</evidence>
<dbReference type="SMART" id="SM00693">
    <property type="entry name" value="DysFN"/>
    <property type="match status" value="1"/>
</dbReference>
<keyword evidence="2 6" id="KW-0812">Transmembrane</keyword>
<dbReference type="EMBL" id="CP138582">
    <property type="protein sequence ID" value="WPG99258.1"/>
    <property type="molecule type" value="Genomic_DNA"/>
</dbReference>
<dbReference type="Pfam" id="PF06398">
    <property type="entry name" value="Pex24p"/>
    <property type="match status" value="1"/>
</dbReference>
<proteinExistence type="predicted"/>
<feature type="compositionally biased region" description="Polar residues" evidence="5">
    <location>
        <begin position="465"/>
        <end position="495"/>
    </location>
</feature>
<organism evidence="9 10">
    <name type="scientific">Acrodontium crateriforme</name>
    <dbReference type="NCBI Taxonomy" id="150365"/>
    <lineage>
        <taxon>Eukaryota</taxon>
        <taxon>Fungi</taxon>
        <taxon>Dikarya</taxon>
        <taxon>Ascomycota</taxon>
        <taxon>Pezizomycotina</taxon>
        <taxon>Dothideomycetes</taxon>
        <taxon>Dothideomycetidae</taxon>
        <taxon>Mycosphaerellales</taxon>
        <taxon>Teratosphaeriaceae</taxon>
        <taxon>Acrodontium</taxon>
    </lineage>
</organism>
<evidence type="ECO:0000313" key="9">
    <source>
        <dbReference type="EMBL" id="WPG99258.1"/>
    </source>
</evidence>
<feature type="compositionally biased region" description="Low complexity" evidence="5">
    <location>
        <begin position="518"/>
        <end position="530"/>
    </location>
</feature>
<dbReference type="PANTHER" id="PTHR31679:SF2">
    <property type="entry name" value="PEROXISOMAL MEMBRANE PROTEIN PEX30-RELATED"/>
    <property type="match status" value="1"/>
</dbReference>
<dbReference type="GO" id="GO:0005778">
    <property type="term" value="C:peroxisomal membrane"/>
    <property type="evidence" value="ECO:0007669"/>
    <property type="project" value="UniProtKB-ARBA"/>
</dbReference>
<dbReference type="InterPro" id="IPR010482">
    <property type="entry name" value="TECPR1-like_DysF"/>
</dbReference>
<dbReference type="PANTHER" id="PTHR31679">
    <property type="entry name" value="PEROXISOMAL MEMBRANE PROTEIN PEX30-RELATED"/>
    <property type="match status" value="1"/>
</dbReference>
<dbReference type="AlphaFoldDB" id="A0AAQ3M0J7"/>
<protein>
    <recommendedName>
        <fullName evidence="7 8">Peroxin/Ferlin domain-containing protein</fullName>
    </recommendedName>
</protein>
<feature type="region of interest" description="Disordered" evidence="5">
    <location>
        <begin position="18"/>
        <end position="56"/>
    </location>
</feature>
<feature type="region of interest" description="Disordered" evidence="5">
    <location>
        <begin position="459"/>
        <end position="566"/>
    </location>
</feature>
<name>A0AAQ3M0J7_9PEZI</name>
<sequence length="566" mass="62919">MRLRKKLTSVIRHLDTPWTHSSSSMSHHRQSSQPEGPFGNDPYGPPTTAPFSPDQHVVSHRTPASILIHQKSPLLVATPPQVTRVLASSHPFILPLNHFVGLLSWTTGDPWESLLLVAGFWLTVLYADYVLSLAAPVVLVVGLIAGMYWRRFSPLSSTVWSGQKARHKRSQSEQQRKSLDEILDTLHTFTARCDVLMDPFFRLTEFLSTQSSATSTTTRPALTNLFVRILVCTPLWVLLALPPWRIITTSRLILVAGTIALTWHSRPARVSRTLLWRSRVVRVFVSFLTGLDLVPPVQITSLTHSQSSTSLASVLKSKTKLKELADGPNIRFTFTIHENQRRWLGLGWTSSLLAYERQAWTDEQLNPSPAPSDFTLPVSDLAAAKWRWVPGSEWKVAGAEKETEKEKSARRIGGGGGGDGMGWTYFDTKWQEGRKVDGWGRYTRSRKWIRDAELVDVKEADEDGTQNSSSSSAAGKNLDNSAELSSAIESTPSNTTRRKGWFSRAGQQRPVSVDLKSDSASATGSTGRSSMLSREDEDERDVLETSRFGGREWDRSFGDGVAEGLG</sequence>
<gene>
    <name evidence="9" type="ORF">R9X50_00206900</name>
</gene>
<reference evidence="9 10" key="1">
    <citation type="submission" date="2023-11" db="EMBL/GenBank/DDBJ databases">
        <title>An acidophilic fungus is an integral part of prey digestion in a carnivorous sundew plant.</title>
        <authorList>
            <person name="Tsai I.J."/>
        </authorList>
    </citation>
    <scope>NUCLEOTIDE SEQUENCE [LARGE SCALE GENOMIC DNA]</scope>
    <source>
        <strain evidence="9">169a</strain>
    </source>
</reference>
<dbReference type="InterPro" id="IPR052646">
    <property type="entry name" value="Peroxisomal_PEX28-32"/>
</dbReference>
<feature type="compositionally biased region" description="Basic and acidic residues" evidence="5">
    <location>
        <begin position="398"/>
        <end position="409"/>
    </location>
</feature>
<dbReference type="InterPro" id="IPR006614">
    <property type="entry name" value="Peroxin/Ferlin"/>
</dbReference>
<evidence type="ECO:0000256" key="1">
    <source>
        <dbReference type="ARBA" id="ARBA00004127"/>
    </source>
</evidence>
<dbReference type="GO" id="GO:0012505">
    <property type="term" value="C:endomembrane system"/>
    <property type="evidence" value="ECO:0007669"/>
    <property type="project" value="UniProtKB-SubCell"/>
</dbReference>
<dbReference type="SMART" id="SM00694">
    <property type="entry name" value="DysFC"/>
    <property type="match status" value="1"/>
</dbReference>
<comment type="subcellular location">
    <subcellularLocation>
        <location evidence="1">Endomembrane system</location>
        <topology evidence="1">Multi-pass membrane protein</topology>
    </subcellularLocation>
</comment>
<evidence type="ECO:0000256" key="6">
    <source>
        <dbReference type="SAM" id="Phobius"/>
    </source>
</evidence>
<dbReference type="GO" id="GO:0007031">
    <property type="term" value="P:peroxisome organization"/>
    <property type="evidence" value="ECO:0007669"/>
    <property type="project" value="TreeGrafter"/>
</dbReference>
<feature type="domain" description="Peroxin/Ferlin" evidence="8">
    <location>
        <begin position="422"/>
        <end position="455"/>
    </location>
</feature>
<evidence type="ECO:0000256" key="5">
    <source>
        <dbReference type="SAM" id="MobiDB-lite"/>
    </source>
</evidence>
<keyword evidence="4 6" id="KW-0472">Membrane</keyword>
<feature type="transmembrane region" description="Helical" evidence="6">
    <location>
        <begin position="129"/>
        <end position="149"/>
    </location>
</feature>
<evidence type="ECO:0000256" key="3">
    <source>
        <dbReference type="ARBA" id="ARBA00022989"/>
    </source>
</evidence>
<accession>A0AAQ3M0J7</accession>